<evidence type="ECO:0000313" key="4">
    <source>
        <dbReference type="EMBL" id="MFC4309364.1"/>
    </source>
</evidence>
<feature type="domain" description="Ketoreductase" evidence="3">
    <location>
        <begin position="5"/>
        <end position="197"/>
    </location>
</feature>
<dbReference type="Gene3D" id="3.40.50.720">
    <property type="entry name" value="NAD(P)-binding Rossmann-like Domain"/>
    <property type="match status" value="1"/>
</dbReference>
<evidence type="ECO:0000313" key="5">
    <source>
        <dbReference type="Proteomes" id="UP001595904"/>
    </source>
</evidence>
<keyword evidence="5" id="KW-1185">Reference proteome</keyword>
<protein>
    <submittedName>
        <fullName evidence="4">SDR family NAD(P)-dependent oxidoreductase</fullName>
        <ecNumber evidence="4">1.1.1.-</ecNumber>
    </submittedName>
</protein>
<organism evidence="4 5">
    <name type="scientific">Steroidobacter flavus</name>
    <dbReference type="NCBI Taxonomy" id="1842136"/>
    <lineage>
        <taxon>Bacteria</taxon>
        <taxon>Pseudomonadati</taxon>
        <taxon>Pseudomonadota</taxon>
        <taxon>Gammaproteobacteria</taxon>
        <taxon>Steroidobacterales</taxon>
        <taxon>Steroidobacteraceae</taxon>
        <taxon>Steroidobacter</taxon>
    </lineage>
</organism>
<gene>
    <name evidence="4" type="ORF">ACFPN2_09755</name>
</gene>
<dbReference type="EC" id="1.1.1.-" evidence="4"/>
<dbReference type="RefSeq" id="WP_380596419.1">
    <property type="nucleotide sequence ID" value="NZ_JBHSDU010000003.1"/>
</dbReference>
<sequence>MSAGNVCIVTGSATGIGAACAVELAKRGWRTVINFTKSEAEAQQTARECEKHDGETLLVRADVSQDADCRRMAEATLEKWGRIDGLINNAGTTKVVFNHSNLEALSAEDFQKIYSVNVIGAFQMIRAVEPAMRKQGAGSIVNISSRAGVDSTGTSIAYAASKGALNTMTMGLARALGPQIRVNAVCPGFVETRWLQEAIGPKYEQARARWSSNSALQKPSTPEDIADVALWLLTGAPTVTGELVLADGGNRLGAPPQSR</sequence>
<accession>A0ABV8SP19</accession>
<dbReference type="InterPro" id="IPR020904">
    <property type="entry name" value="Sc_DH/Rdtase_CS"/>
</dbReference>
<dbReference type="CDD" id="cd05233">
    <property type="entry name" value="SDR_c"/>
    <property type="match status" value="1"/>
</dbReference>
<dbReference type="Pfam" id="PF13561">
    <property type="entry name" value="adh_short_C2"/>
    <property type="match status" value="1"/>
</dbReference>
<evidence type="ECO:0000256" key="1">
    <source>
        <dbReference type="ARBA" id="ARBA00006484"/>
    </source>
</evidence>
<dbReference type="PROSITE" id="PS00061">
    <property type="entry name" value="ADH_SHORT"/>
    <property type="match status" value="1"/>
</dbReference>
<dbReference type="PANTHER" id="PTHR43639">
    <property type="entry name" value="OXIDOREDUCTASE, SHORT-CHAIN DEHYDROGENASE/REDUCTASE FAMILY (AFU_ORTHOLOGUE AFUA_5G02870)"/>
    <property type="match status" value="1"/>
</dbReference>
<reference evidence="5" key="1">
    <citation type="journal article" date="2019" name="Int. J. Syst. Evol. Microbiol.">
        <title>The Global Catalogue of Microorganisms (GCM) 10K type strain sequencing project: providing services to taxonomists for standard genome sequencing and annotation.</title>
        <authorList>
            <consortium name="The Broad Institute Genomics Platform"/>
            <consortium name="The Broad Institute Genome Sequencing Center for Infectious Disease"/>
            <person name="Wu L."/>
            <person name="Ma J."/>
        </authorList>
    </citation>
    <scope>NUCLEOTIDE SEQUENCE [LARGE SCALE GENOMIC DNA]</scope>
    <source>
        <strain evidence="5">CGMCC 1.10759</strain>
    </source>
</reference>
<dbReference type="InterPro" id="IPR036291">
    <property type="entry name" value="NAD(P)-bd_dom_sf"/>
</dbReference>
<dbReference type="InterPro" id="IPR057326">
    <property type="entry name" value="KR_dom"/>
</dbReference>
<dbReference type="PRINTS" id="PR00081">
    <property type="entry name" value="GDHRDH"/>
</dbReference>
<dbReference type="InterPro" id="IPR002347">
    <property type="entry name" value="SDR_fam"/>
</dbReference>
<evidence type="ECO:0000256" key="2">
    <source>
        <dbReference type="ARBA" id="ARBA00023002"/>
    </source>
</evidence>
<comment type="similarity">
    <text evidence="1">Belongs to the short-chain dehydrogenases/reductases (SDR) family.</text>
</comment>
<dbReference type="Proteomes" id="UP001595904">
    <property type="component" value="Unassembled WGS sequence"/>
</dbReference>
<dbReference type="PRINTS" id="PR00080">
    <property type="entry name" value="SDRFAMILY"/>
</dbReference>
<dbReference type="SMART" id="SM00822">
    <property type="entry name" value="PKS_KR"/>
    <property type="match status" value="1"/>
</dbReference>
<evidence type="ECO:0000259" key="3">
    <source>
        <dbReference type="SMART" id="SM00822"/>
    </source>
</evidence>
<dbReference type="EMBL" id="JBHSDU010000003">
    <property type="protein sequence ID" value="MFC4309364.1"/>
    <property type="molecule type" value="Genomic_DNA"/>
</dbReference>
<dbReference type="GO" id="GO:0016491">
    <property type="term" value="F:oxidoreductase activity"/>
    <property type="evidence" value="ECO:0007669"/>
    <property type="project" value="UniProtKB-KW"/>
</dbReference>
<dbReference type="NCBIfam" id="NF005559">
    <property type="entry name" value="PRK07231.1"/>
    <property type="match status" value="1"/>
</dbReference>
<keyword evidence="2 4" id="KW-0560">Oxidoreductase</keyword>
<comment type="caution">
    <text evidence="4">The sequence shown here is derived from an EMBL/GenBank/DDBJ whole genome shotgun (WGS) entry which is preliminary data.</text>
</comment>
<proteinExistence type="inferred from homology"/>
<dbReference type="SUPFAM" id="SSF51735">
    <property type="entry name" value="NAD(P)-binding Rossmann-fold domains"/>
    <property type="match status" value="1"/>
</dbReference>
<name>A0ABV8SP19_9GAMM</name>
<dbReference type="PANTHER" id="PTHR43639:SF1">
    <property type="entry name" value="SHORT-CHAIN DEHYDROGENASE_REDUCTASE FAMILY PROTEIN"/>
    <property type="match status" value="1"/>
</dbReference>